<accession>A0A951PJ63</accession>
<gene>
    <name evidence="2" type="ORF">KME25_10920</name>
</gene>
<evidence type="ECO:0008006" key="4">
    <source>
        <dbReference type="Google" id="ProtNLM"/>
    </source>
</evidence>
<evidence type="ECO:0000313" key="3">
    <source>
        <dbReference type="Proteomes" id="UP000753908"/>
    </source>
</evidence>
<feature type="signal peptide" evidence="1">
    <location>
        <begin position="1"/>
        <end position="29"/>
    </location>
</feature>
<evidence type="ECO:0000313" key="2">
    <source>
        <dbReference type="EMBL" id="MBW4544940.1"/>
    </source>
</evidence>
<dbReference type="AlphaFoldDB" id="A0A951PJ63"/>
<reference evidence="2" key="2">
    <citation type="journal article" date="2022" name="Microbiol. Resour. Announc.">
        <title>Metagenome Sequencing to Explore Phylogenomics of Terrestrial Cyanobacteria.</title>
        <authorList>
            <person name="Ward R.D."/>
            <person name="Stajich J.E."/>
            <person name="Johansen J.R."/>
            <person name="Huntemann M."/>
            <person name="Clum A."/>
            <person name="Foster B."/>
            <person name="Foster B."/>
            <person name="Roux S."/>
            <person name="Palaniappan K."/>
            <person name="Varghese N."/>
            <person name="Mukherjee S."/>
            <person name="Reddy T.B.K."/>
            <person name="Daum C."/>
            <person name="Copeland A."/>
            <person name="Chen I.A."/>
            <person name="Ivanova N.N."/>
            <person name="Kyrpides N.C."/>
            <person name="Shapiro N."/>
            <person name="Eloe-Fadrosh E.A."/>
            <person name="Pietrasiak N."/>
        </authorList>
    </citation>
    <scope>NUCLEOTIDE SEQUENCE</scope>
    <source>
        <strain evidence="2">CPER-KK1</strain>
    </source>
</reference>
<proteinExistence type="predicted"/>
<dbReference type="EMBL" id="JAHHIF010000012">
    <property type="protein sequence ID" value="MBW4544940.1"/>
    <property type="molecule type" value="Genomic_DNA"/>
</dbReference>
<comment type="caution">
    <text evidence="2">The sequence shown here is derived from an EMBL/GenBank/DDBJ whole genome shotgun (WGS) entry which is preliminary data.</text>
</comment>
<protein>
    <recommendedName>
        <fullName evidence="4">AA1-like domain-containing protein</fullName>
    </recommendedName>
</protein>
<reference evidence="2" key="1">
    <citation type="submission" date="2021-05" db="EMBL/GenBank/DDBJ databases">
        <authorList>
            <person name="Pietrasiak N."/>
            <person name="Ward R."/>
            <person name="Stajich J.E."/>
            <person name="Kurbessoian T."/>
        </authorList>
    </citation>
    <scope>NUCLEOTIDE SEQUENCE</scope>
    <source>
        <strain evidence="2">CPER-KK1</strain>
    </source>
</reference>
<name>A0A951PJ63_9CYAN</name>
<feature type="chain" id="PRO_5036848093" description="AA1-like domain-containing protein" evidence="1">
    <location>
        <begin position="30"/>
        <end position="118"/>
    </location>
</feature>
<dbReference type="Proteomes" id="UP000753908">
    <property type="component" value="Unassembled WGS sequence"/>
</dbReference>
<sequence length="118" mass="12738">MFTPSLQVIMVATVLSLPIVSFNIPSALADDQRDFTVVNNTNTTLKALFVSLSGSTTWGENVLDKSIPTGASTELNYVGEASDCLFDIKGIFSDGAETEDRQVDFCKVGTYTFNNEGL</sequence>
<organism evidence="2 3">
    <name type="scientific">Symplocastrum torsivum CPER-KK1</name>
    <dbReference type="NCBI Taxonomy" id="450513"/>
    <lineage>
        <taxon>Bacteria</taxon>
        <taxon>Bacillati</taxon>
        <taxon>Cyanobacteriota</taxon>
        <taxon>Cyanophyceae</taxon>
        <taxon>Oscillatoriophycideae</taxon>
        <taxon>Oscillatoriales</taxon>
        <taxon>Microcoleaceae</taxon>
        <taxon>Symplocastrum</taxon>
    </lineage>
</organism>
<evidence type="ECO:0000256" key="1">
    <source>
        <dbReference type="SAM" id="SignalP"/>
    </source>
</evidence>
<keyword evidence="1" id="KW-0732">Signal</keyword>